<dbReference type="PROSITE" id="PS51191">
    <property type="entry name" value="FEMABX"/>
    <property type="match status" value="1"/>
</dbReference>
<gene>
    <name evidence="7" type="ORF">COU35_02290</name>
</gene>
<dbReference type="InterPro" id="IPR016181">
    <property type="entry name" value="Acyl_CoA_acyltransferase"/>
</dbReference>
<keyword evidence="5" id="KW-0012">Acyltransferase</keyword>
<comment type="similarity">
    <text evidence="1">Belongs to the FemABX family.</text>
</comment>
<dbReference type="GO" id="GO:0016755">
    <property type="term" value="F:aminoacyltransferase activity"/>
    <property type="evidence" value="ECO:0007669"/>
    <property type="project" value="InterPro"/>
</dbReference>
<evidence type="ECO:0000256" key="4">
    <source>
        <dbReference type="ARBA" id="ARBA00022984"/>
    </source>
</evidence>
<dbReference type="Pfam" id="PF02388">
    <property type="entry name" value="FemAB"/>
    <property type="match status" value="3"/>
</dbReference>
<dbReference type="EMBL" id="PFCB01000020">
    <property type="protein sequence ID" value="PIR74485.1"/>
    <property type="molecule type" value="Genomic_DNA"/>
</dbReference>
<evidence type="ECO:0000256" key="2">
    <source>
        <dbReference type="ARBA" id="ARBA00022679"/>
    </source>
</evidence>
<evidence type="ECO:0000256" key="5">
    <source>
        <dbReference type="ARBA" id="ARBA00023315"/>
    </source>
</evidence>
<keyword evidence="4" id="KW-0573">Peptidoglycan synthesis</keyword>
<dbReference type="AlphaFoldDB" id="A0A2H0TQR0"/>
<dbReference type="InterPro" id="IPR003447">
    <property type="entry name" value="FEMABX"/>
</dbReference>
<dbReference type="InterPro" id="IPR050644">
    <property type="entry name" value="PG_Glycine_Bridge_Synth"/>
</dbReference>
<evidence type="ECO:0000313" key="8">
    <source>
        <dbReference type="Proteomes" id="UP000230154"/>
    </source>
</evidence>
<dbReference type="SUPFAM" id="SSF55729">
    <property type="entry name" value="Acyl-CoA N-acyltransferases (Nat)"/>
    <property type="match status" value="2"/>
</dbReference>
<keyword evidence="6" id="KW-0961">Cell wall biogenesis/degradation</keyword>
<dbReference type="Proteomes" id="UP000230154">
    <property type="component" value="Unassembled WGS sequence"/>
</dbReference>
<dbReference type="GO" id="GO:0009252">
    <property type="term" value="P:peptidoglycan biosynthetic process"/>
    <property type="evidence" value="ECO:0007669"/>
    <property type="project" value="UniProtKB-KW"/>
</dbReference>
<keyword evidence="2" id="KW-0808">Transferase</keyword>
<evidence type="ECO:0008006" key="9">
    <source>
        <dbReference type="Google" id="ProtNLM"/>
    </source>
</evidence>
<keyword evidence="3" id="KW-0133">Cell shape</keyword>
<sequence>MHEQPCMTYTVETIKQSEDWDAFVKKQQYTPFVQSPSYGSFYASLGEKQILLGVYVGQTLVGGCQVVSVHAKRGNFLYLPYGPIAEPADFPVVLRELTDYLRNNFKQYHFIRVSPFIDDTPEHKRLFSDLGYKDAPTHVLAETTWLLALQSEDQMLADMKKNHRNLIRRCQRELVRVDVRTDNDALAAFNELHDITARRHRFRRFSRQYIEKEFHAFAAIDQASVYLGYLPDGRLDSAAIIMTYGNMAAYRHGASLGLDKKLPTSYLVQWDALCRARKNGVSWYNFWGIAPEGSAKTHPFFGITHFKKGFGGMQKNLLHCQDLPLSHFYALNWSVETFRNAIRGFDV</sequence>
<proteinExistence type="inferred from homology"/>
<dbReference type="GO" id="GO:0071555">
    <property type="term" value="P:cell wall organization"/>
    <property type="evidence" value="ECO:0007669"/>
    <property type="project" value="UniProtKB-KW"/>
</dbReference>
<name>A0A2H0TQR0_9BACT</name>
<evidence type="ECO:0000256" key="6">
    <source>
        <dbReference type="ARBA" id="ARBA00023316"/>
    </source>
</evidence>
<evidence type="ECO:0000256" key="1">
    <source>
        <dbReference type="ARBA" id="ARBA00009943"/>
    </source>
</evidence>
<reference evidence="8" key="1">
    <citation type="submission" date="2017-09" db="EMBL/GenBank/DDBJ databases">
        <title>Depth-based differentiation of microbial function through sediment-hosted aquifers and enrichment of novel symbionts in the deep terrestrial subsurface.</title>
        <authorList>
            <person name="Probst A.J."/>
            <person name="Ladd B."/>
            <person name="Jarett J.K."/>
            <person name="Geller-Mcgrath D.E."/>
            <person name="Sieber C.M.K."/>
            <person name="Emerson J.B."/>
            <person name="Anantharaman K."/>
            <person name="Thomas B.C."/>
            <person name="Malmstrom R."/>
            <person name="Stieglmeier M."/>
            <person name="Klingl A."/>
            <person name="Woyke T."/>
            <person name="Ryan C.M."/>
            <person name="Banfield J.F."/>
        </authorList>
    </citation>
    <scope>NUCLEOTIDE SEQUENCE [LARGE SCALE GENOMIC DNA]</scope>
</reference>
<dbReference type="GO" id="GO:0008360">
    <property type="term" value="P:regulation of cell shape"/>
    <property type="evidence" value="ECO:0007669"/>
    <property type="project" value="UniProtKB-KW"/>
</dbReference>
<dbReference type="PANTHER" id="PTHR36174">
    <property type="entry name" value="LIPID II:GLYCINE GLYCYLTRANSFERASE"/>
    <property type="match status" value="1"/>
</dbReference>
<evidence type="ECO:0000256" key="3">
    <source>
        <dbReference type="ARBA" id="ARBA00022960"/>
    </source>
</evidence>
<evidence type="ECO:0000313" key="7">
    <source>
        <dbReference type="EMBL" id="PIR74485.1"/>
    </source>
</evidence>
<dbReference type="PANTHER" id="PTHR36174:SF1">
    <property type="entry name" value="LIPID II:GLYCINE GLYCYLTRANSFERASE"/>
    <property type="match status" value="1"/>
</dbReference>
<protein>
    <recommendedName>
        <fullName evidence="9">BioF2-like acetyltransferase domain-containing protein</fullName>
    </recommendedName>
</protein>
<dbReference type="Gene3D" id="3.40.630.30">
    <property type="match status" value="2"/>
</dbReference>
<comment type="caution">
    <text evidence="7">The sequence shown here is derived from an EMBL/GenBank/DDBJ whole genome shotgun (WGS) entry which is preliminary data.</text>
</comment>
<accession>A0A2H0TQR0</accession>
<organism evidence="7 8">
    <name type="scientific">Candidatus Magasanikbacteria bacterium CG10_big_fil_rev_8_21_14_0_10_47_10</name>
    <dbReference type="NCBI Taxonomy" id="1974652"/>
    <lineage>
        <taxon>Bacteria</taxon>
        <taxon>Candidatus Magasanikiibacteriota</taxon>
    </lineage>
</organism>